<keyword evidence="4" id="KW-0067">ATP-binding</keyword>
<dbReference type="Proteomes" id="UP000594454">
    <property type="component" value="Chromosome 2"/>
</dbReference>
<feature type="domain" description="OmpA-like" evidence="9">
    <location>
        <begin position="1"/>
        <end position="23"/>
    </location>
</feature>
<evidence type="ECO:0000259" key="8">
    <source>
        <dbReference type="PROSITE" id="PS50067"/>
    </source>
</evidence>
<dbReference type="InterPro" id="IPR027640">
    <property type="entry name" value="Kinesin-like_fam"/>
</dbReference>
<dbReference type="AlphaFoldDB" id="A0A7R8YQL6"/>
<dbReference type="InParanoid" id="A0A7R8YQL6"/>
<dbReference type="PROSITE" id="PS51123">
    <property type="entry name" value="OMPA_2"/>
    <property type="match status" value="1"/>
</dbReference>
<keyword evidence="11" id="KW-1185">Reference proteome</keyword>
<organism evidence="10 11">
    <name type="scientific">Hermetia illucens</name>
    <name type="common">Black soldier fly</name>
    <dbReference type="NCBI Taxonomy" id="343691"/>
    <lineage>
        <taxon>Eukaryota</taxon>
        <taxon>Metazoa</taxon>
        <taxon>Ecdysozoa</taxon>
        <taxon>Arthropoda</taxon>
        <taxon>Hexapoda</taxon>
        <taxon>Insecta</taxon>
        <taxon>Pterygota</taxon>
        <taxon>Neoptera</taxon>
        <taxon>Endopterygota</taxon>
        <taxon>Diptera</taxon>
        <taxon>Brachycera</taxon>
        <taxon>Stratiomyomorpha</taxon>
        <taxon>Stratiomyidae</taxon>
        <taxon>Hermetiinae</taxon>
        <taxon>Hermetia</taxon>
    </lineage>
</organism>
<feature type="domain" description="Kinesin motor" evidence="8">
    <location>
        <begin position="12"/>
        <end position="91"/>
    </location>
</feature>
<evidence type="ECO:0000313" key="11">
    <source>
        <dbReference type="Proteomes" id="UP000594454"/>
    </source>
</evidence>
<gene>
    <name evidence="10" type="ORF">HERILL_LOCUS3756</name>
</gene>
<evidence type="ECO:0000256" key="5">
    <source>
        <dbReference type="ARBA" id="ARBA00023054"/>
    </source>
</evidence>
<evidence type="ECO:0000256" key="6">
    <source>
        <dbReference type="ARBA" id="ARBA00023212"/>
    </source>
</evidence>
<dbReference type="EMBL" id="LR899010">
    <property type="protein sequence ID" value="CAD7080610.1"/>
    <property type="molecule type" value="Genomic_DNA"/>
</dbReference>
<accession>A0A7R8YQL6</accession>
<keyword evidence="3" id="KW-0547">Nucleotide-binding</keyword>
<dbReference type="GO" id="GO:0051231">
    <property type="term" value="P:spindle elongation"/>
    <property type="evidence" value="ECO:0007669"/>
    <property type="project" value="TreeGrafter"/>
</dbReference>
<dbReference type="InterPro" id="IPR027417">
    <property type="entry name" value="P-loop_NTPase"/>
</dbReference>
<proteinExistence type="inferred from homology"/>
<dbReference type="GO" id="GO:0007052">
    <property type="term" value="P:mitotic spindle organization"/>
    <property type="evidence" value="ECO:0007669"/>
    <property type="project" value="TreeGrafter"/>
</dbReference>
<dbReference type="PANTHER" id="PTHR47969">
    <property type="entry name" value="CHROMOSOME-ASSOCIATED KINESIN KIF4A-RELATED"/>
    <property type="match status" value="1"/>
</dbReference>
<dbReference type="InterPro" id="IPR001752">
    <property type="entry name" value="Kinesin_motor_dom"/>
</dbReference>
<sequence>MPENTEQGELENVRVVVRVRPMDKQEIESGTQNIVKVDKINRSVTVLKPGATANEPPKTYYFDNVFGEDSSQVRAMLDCIVAGMEQLFIFR</sequence>
<dbReference type="PANTHER" id="PTHR47969:SF15">
    <property type="entry name" value="CHROMOSOME-ASSOCIATED KINESIN KIF4A-RELATED"/>
    <property type="match status" value="1"/>
</dbReference>
<dbReference type="InterPro" id="IPR036961">
    <property type="entry name" value="Kinesin_motor_dom_sf"/>
</dbReference>
<keyword evidence="6" id="KW-0206">Cytoskeleton</keyword>
<evidence type="ECO:0000256" key="4">
    <source>
        <dbReference type="ARBA" id="ARBA00022840"/>
    </source>
</evidence>
<dbReference type="GO" id="GO:0007018">
    <property type="term" value="P:microtubule-based movement"/>
    <property type="evidence" value="ECO:0007669"/>
    <property type="project" value="InterPro"/>
</dbReference>
<dbReference type="GO" id="GO:0008017">
    <property type="term" value="F:microtubule binding"/>
    <property type="evidence" value="ECO:0007669"/>
    <property type="project" value="InterPro"/>
</dbReference>
<dbReference type="GO" id="GO:0005875">
    <property type="term" value="C:microtubule associated complex"/>
    <property type="evidence" value="ECO:0007669"/>
    <property type="project" value="TreeGrafter"/>
</dbReference>
<dbReference type="GO" id="GO:0003777">
    <property type="term" value="F:microtubule motor activity"/>
    <property type="evidence" value="ECO:0007669"/>
    <property type="project" value="InterPro"/>
</dbReference>
<evidence type="ECO:0000256" key="7">
    <source>
        <dbReference type="PROSITE-ProRule" id="PRU00283"/>
    </source>
</evidence>
<name>A0A7R8YQL6_HERIL</name>
<comment type="similarity">
    <text evidence="7">Belongs to the TRAFAC class myosin-kinesin ATPase superfamily. Kinesin family.</text>
</comment>
<protein>
    <recommendedName>
        <fullName evidence="12">Kinesin motor domain-containing protein</fullName>
    </recommendedName>
</protein>
<evidence type="ECO:0000313" key="10">
    <source>
        <dbReference type="EMBL" id="CAD7080610.1"/>
    </source>
</evidence>
<evidence type="ECO:0000256" key="2">
    <source>
        <dbReference type="ARBA" id="ARBA00022490"/>
    </source>
</evidence>
<keyword evidence="2" id="KW-0963">Cytoplasm</keyword>
<dbReference type="OrthoDB" id="3176171at2759"/>
<reference evidence="10 11" key="1">
    <citation type="submission" date="2020-11" db="EMBL/GenBank/DDBJ databases">
        <authorList>
            <person name="Wallbank WR R."/>
            <person name="Pardo Diaz C."/>
            <person name="Kozak K."/>
            <person name="Martin S."/>
            <person name="Jiggins C."/>
            <person name="Moest M."/>
            <person name="Warren A I."/>
            <person name="Generalovic N T."/>
            <person name="Byers J.R.P. K."/>
            <person name="Montejo-Kovacevich G."/>
            <person name="Yen C E."/>
        </authorList>
    </citation>
    <scope>NUCLEOTIDE SEQUENCE [LARGE SCALE GENOMIC DNA]</scope>
</reference>
<comment type="caution">
    <text evidence="7">Lacks conserved residue(s) required for the propagation of feature annotation.</text>
</comment>
<evidence type="ECO:0000256" key="3">
    <source>
        <dbReference type="ARBA" id="ARBA00022741"/>
    </source>
</evidence>
<comment type="subcellular location">
    <subcellularLocation>
        <location evidence="1">Cytoplasm</location>
        <location evidence="1">Cytoskeleton</location>
    </subcellularLocation>
</comment>
<dbReference type="InterPro" id="IPR006665">
    <property type="entry name" value="OmpA-like"/>
</dbReference>
<evidence type="ECO:0000259" key="9">
    <source>
        <dbReference type="PROSITE" id="PS51123"/>
    </source>
</evidence>
<dbReference type="PROSITE" id="PS50067">
    <property type="entry name" value="KINESIN_MOTOR_2"/>
    <property type="match status" value="1"/>
</dbReference>
<keyword evidence="5" id="KW-0175">Coiled coil</keyword>
<dbReference type="Gene3D" id="3.40.850.10">
    <property type="entry name" value="Kinesin motor domain"/>
    <property type="match status" value="1"/>
</dbReference>
<dbReference type="GO" id="GO:0005524">
    <property type="term" value="F:ATP binding"/>
    <property type="evidence" value="ECO:0007669"/>
    <property type="project" value="UniProtKB-KW"/>
</dbReference>
<dbReference type="SUPFAM" id="SSF52540">
    <property type="entry name" value="P-loop containing nucleoside triphosphate hydrolases"/>
    <property type="match status" value="1"/>
</dbReference>
<evidence type="ECO:0000256" key="1">
    <source>
        <dbReference type="ARBA" id="ARBA00004245"/>
    </source>
</evidence>
<evidence type="ECO:0008006" key="12">
    <source>
        <dbReference type="Google" id="ProtNLM"/>
    </source>
</evidence>